<dbReference type="InterPro" id="IPR037140">
    <property type="entry name" value="VHL_beta_dom_sf"/>
</dbReference>
<dbReference type="Pfam" id="PF01847">
    <property type="entry name" value="VHL"/>
    <property type="match status" value="1"/>
</dbReference>
<dbReference type="InterPro" id="IPR024053">
    <property type="entry name" value="VHL_beta_dom"/>
</dbReference>
<accession>A0A7S2WWZ8</accession>
<name>A0A7S2WWZ8_9CHLO</name>
<gene>
    <name evidence="3" type="ORF">CPRI1469_LOCUS1045</name>
</gene>
<proteinExistence type="inferred from homology"/>
<sequence>MGNCNTRLLFGGGGTSANARDMHAAAPASEGAYHAAQQLMRSTSSDDSTYILFENQTDSPVKLYWLNYEGQEVAYRSVEPGKIHRQQTFVTHPWTFKLLEPVPGSKEDDVVVDNRRVVFPANNHEGSKRAVLKRPEMWQWTPENHKKRFPRKFVESTQAFLRAYHSQRHWCQGDGGGDGEWPSGGPSASLGVFPTEIVLRIIELSAPDIPYVLPVASSDTL</sequence>
<dbReference type="EMBL" id="HBHL01001830">
    <property type="protein sequence ID" value="CAD9712204.1"/>
    <property type="molecule type" value="Transcribed_RNA"/>
</dbReference>
<dbReference type="InterPro" id="IPR022772">
    <property type="entry name" value="VHL_tumour_suppress_b/a_dom"/>
</dbReference>
<organism evidence="3">
    <name type="scientific">Chloropicon primus</name>
    <dbReference type="NCBI Taxonomy" id="1764295"/>
    <lineage>
        <taxon>Eukaryota</taxon>
        <taxon>Viridiplantae</taxon>
        <taxon>Chlorophyta</taxon>
        <taxon>Chloropicophyceae</taxon>
        <taxon>Chloropicales</taxon>
        <taxon>Chloropicaceae</taxon>
        <taxon>Chloropicon</taxon>
    </lineage>
</organism>
<comment type="similarity">
    <text evidence="1">Belongs to the VHL family.</text>
</comment>
<evidence type="ECO:0000259" key="2">
    <source>
        <dbReference type="Pfam" id="PF01847"/>
    </source>
</evidence>
<feature type="domain" description="von Hippel-Lindau disease tumour suppressor beta" evidence="2">
    <location>
        <begin position="40"/>
        <end position="120"/>
    </location>
</feature>
<evidence type="ECO:0000313" key="3">
    <source>
        <dbReference type="EMBL" id="CAD9712204.1"/>
    </source>
</evidence>
<evidence type="ECO:0000256" key="1">
    <source>
        <dbReference type="ARBA" id="ARBA00010057"/>
    </source>
</evidence>
<dbReference type="CDD" id="cd05468">
    <property type="entry name" value="pVHL"/>
    <property type="match status" value="1"/>
</dbReference>
<dbReference type="Gene3D" id="2.60.40.780">
    <property type="entry name" value="von Hippel-Lindau disease tumour suppressor, beta domain"/>
    <property type="match status" value="1"/>
</dbReference>
<reference evidence="3" key="1">
    <citation type="submission" date="2021-01" db="EMBL/GenBank/DDBJ databases">
        <authorList>
            <person name="Corre E."/>
            <person name="Pelletier E."/>
            <person name="Niang G."/>
            <person name="Scheremetjew M."/>
            <person name="Finn R."/>
            <person name="Kale V."/>
            <person name="Holt S."/>
            <person name="Cochrane G."/>
            <person name="Meng A."/>
            <person name="Brown T."/>
            <person name="Cohen L."/>
        </authorList>
    </citation>
    <scope>NUCLEOTIDE SEQUENCE</scope>
    <source>
        <strain evidence="3">CCMP1205</strain>
    </source>
</reference>
<protein>
    <recommendedName>
        <fullName evidence="2">von Hippel-Lindau disease tumour suppressor beta domain-containing protein</fullName>
    </recommendedName>
</protein>
<dbReference type="AlphaFoldDB" id="A0A7S2WWZ8"/>
<dbReference type="SUPFAM" id="SSF49468">
    <property type="entry name" value="VHL"/>
    <property type="match status" value="1"/>
</dbReference>
<dbReference type="InterPro" id="IPR036208">
    <property type="entry name" value="VHL_sf"/>
</dbReference>